<evidence type="ECO:0000313" key="1">
    <source>
        <dbReference type="EMBL" id="SQB25917.1"/>
    </source>
</evidence>
<dbReference type="EMBL" id="UAVY01000002">
    <property type="protein sequence ID" value="SQB25917.1"/>
    <property type="molecule type" value="Genomic_DNA"/>
</dbReference>
<gene>
    <name evidence="1" type="ORF">NCTC10786_01610</name>
</gene>
<sequence>MLGLVHYMIFVLVFRFSFPKIERANPFHFYSYLDNPPHHCNINLLSSKCSAL</sequence>
<accession>A0A2X2VGP5</accession>
<evidence type="ECO:0000313" key="2">
    <source>
        <dbReference type="Proteomes" id="UP000251584"/>
    </source>
</evidence>
<protein>
    <submittedName>
        <fullName evidence="1">Uncharacterized protein</fullName>
    </submittedName>
</protein>
<reference evidence="1 2" key="1">
    <citation type="submission" date="2018-06" db="EMBL/GenBank/DDBJ databases">
        <authorList>
            <consortium name="Pathogen Informatics"/>
            <person name="Doyle S."/>
        </authorList>
    </citation>
    <scope>NUCLEOTIDE SEQUENCE [LARGE SCALE GENOMIC DNA]</scope>
    <source>
        <strain evidence="1 2">NCTC10786</strain>
    </source>
</reference>
<dbReference type="AlphaFoldDB" id="A0A2X2VGP5"/>
<organism evidence="1 2">
    <name type="scientific">Citrobacter koseri</name>
    <name type="common">Citrobacter diversus</name>
    <dbReference type="NCBI Taxonomy" id="545"/>
    <lineage>
        <taxon>Bacteria</taxon>
        <taxon>Pseudomonadati</taxon>
        <taxon>Pseudomonadota</taxon>
        <taxon>Gammaproteobacteria</taxon>
        <taxon>Enterobacterales</taxon>
        <taxon>Enterobacteriaceae</taxon>
        <taxon>Citrobacter</taxon>
    </lineage>
</organism>
<dbReference type="Proteomes" id="UP000251584">
    <property type="component" value="Unassembled WGS sequence"/>
</dbReference>
<name>A0A2X2VGP5_CITKO</name>
<proteinExistence type="predicted"/>